<dbReference type="GO" id="GO:0001822">
    <property type="term" value="P:kidney development"/>
    <property type="evidence" value="ECO:0007669"/>
    <property type="project" value="TreeGrafter"/>
</dbReference>
<dbReference type="AlphaFoldDB" id="A0A315VN18"/>
<keyword evidence="3" id="KW-0963">Cytoplasm</keyword>
<dbReference type="GO" id="GO:1905515">
    <property type="term" value="P:non-motile cilium assembly"/>
    <property type="evidence" value="ECO:0007669"/>
    <property type="project" value="TreeGrafter"/>
</dbReference>
<dbReference type="GO" id="GO:0035869">
    <property type="term" value="C:ciliary transition zone"/>
    <property type="evidence" value="ECO:0007669"/>
    <property type="project" value="TreeGrafter"/>
</dbReference>
<evidence type="ECO:0000256" key="2">
    <source>
        <dbReference type="ARBA" id="ARBA00004300"/>
    </source>
</evidence>
<dbReference type="PANTHER" id="PTHR18879">
    <property type="entry name" value="CENTROSOMAL PROTEIN OF 290 KDA"/>
    <property type="match status" value="1"/>
</dbReference>
<dbReference type="GO" id="GO:1905349">
    <property type="term" value="P:ciliary transition zone assembly"/>
    <property type="evidence" value="ECO:0007669"/>
    <property type="project" value="TreeGrafter"/>
</dbReference>
<feature type="coiled-coil region" evidence="8">
    <location>
        <begin position="102"/>
        <end position="193"/>
    </location>
</feature>
<keyword evidence="7" id="KW-0966">Cell projection</keyword>
<dbReference type="GO" id="GO:0097711">
    <property type="term" value="P:ciliary basal body-plasma membrane docking"/>
    <property type="evidence" value="ECO:0007669"/>
    <property type="project" value="TreeGrafter"/>
</dbReference>
<comment type="subcellular location">
    <subcellularLocation>
        <location evidence="1">Cytoplasm</location>
        <location evidence="1">Cytoskeleton</location>
        <location evidence="1">Cilium basal body</location>
    </subcellularLocation>
    <subcellularLocation>
        <location evidence="2">Cytoplasm</location>
        <location evidence="2">Cytoskeleton</location>
        <location evidence="2">Microtubule organizing center</location>
        <location evidence="2">Centrosome</location>
    </subcellularLocation>
</comment>
<name>A0A315VN18_GAMAF</name>
<dbReference type="Proteomes" id="UP000250572">
    <property type="component" value="Unassembled WGS sequence"/>
</dbReference>
<evidence type="ECO:0000313" key="9">
    <source>
        <dbReference type="EMBL" id="PWA24581.1"/>
    </source>
</evidence>
<evidence type="ECO:0000256" key="5">
    <source>
        <dbReference type="ARBA" id="ARBA00023054"/>
    </source>
</evidence>
<dbReference type="GO" id="GO:0034451">
    <property type="term" value="C:centriolar satellite"/>
    <property type="evidence" value="ECO:0007669"/>
    <property type="project" value="TreeGrafter"/>
</dbReference>
<reference evidence="9 10" key="1">
    <citation type="journal article" date="2018" name="G3 (Bethesda)">
        <title>A High-Quality Reference Genome for the Invasive Mosquitofish Gambusia affinis Using a Chicago Library.</title>
        <authorList>
            <person name="Hoffberg S.L."/>
            <person name="Troendle N.J."/>
            <person name="Glenn T.C."/>
            <person name="Mahmud O."/>
            <person name="Louha S."/>
            <person name="Chalopin D."/>
            <person name="Bennetzen J.L."/>
            <person name="Mauricio R."/>
        </authorList>
    </citation>
    <scope>NUCLEOTIDE SEQUENCE [LARGE SCALE GENOMIC DNA]</scope>
    <source>
        <strain evidence="9">NE01/NJP1002.9</strain>
        <tissue evidence="9">Muscle</tissue>
    </source>
</reference>
<evidence type="ECO:0000256" key="6">
    <source>
        <dbReference type="ARBA" id="ARBA00023212"/>
    </source>
</evidence>
<keyword evidence="6" id="KW-0206">Cytoskeleton</keyword>
<keyword evidence="4" id="KW-0970">Cilium biogenesis/degradation</keyword>
<keyword evidence="5 8" id="KW-0175">Coiled coil</keyword>
<evidence type="ECO:0000256" key="4">
    <source>
        <dbReference type="ARBA" id="ARBA00022794"/>
    </source>
</evidence>
<dbReference type="GO" id="GO:0043010">
    <property type="term" value="P:camera-type eye development"/>
    <property type="evidence" value="ECO:0007669"/>
    <property type="project" value="TreeGrafter"/>
</dbReference>
<dbReference type="PANTHER" id="PTHR18879:SF20">
    <property type="entry name" value="CENTROSOMAL PROTEIN OF 290 KDA"/>
    <property type="match status" value="1"/>
</dbReference>
<protein>
    <submittedName>
        <fullName evidence="9">Uncharacterized protein</fullName>
    </submittedName>
</protein>
<evidence type="ECO:0000256" key="3">
    <source>
        <dbReference type="ARBA" id="ARBA00022490"/>
    </source>
</evidence>
<proteinExistence type="predicted"/>
<accession>A0A315VN18</accession>
<evidence type="ECO:0000313" key="10">
    <source>
        <dbReference type="Proteomes" id="UP000250572"/>
    </source>
</evidence>
<evidence type="ECO:0000256" key="1">
    <source>
        <dbReference type="ARBA" id="ARBA00004120"/>
    </source>
</evidence>
<gene>
    <name evidence="9" type="ORF">CCH79_00011842</name>
</gene>
<dbReference type="EMBL" id="NHOQ01001423">
    <property type="protein sequence ID" value="PWA24581.1"/>
    <property type="molecule type" value="Genomic_DNA"/>
</dbReference>
<evidence type="ECO:0000256" key="7">
    <source>
        <dbReference type="ARBA" id="ARBA00023273"/>
    </source>
</evidence>
<evidence type="ECO:0000256" key="8">
    <source>
        <dbReference type="SAM" id="Coils"/>
    </source>
</evidence>
<sequence>MAINKLLMVKHSEYVTCLFEPFGKKNILKVVVETITLNNYENQTEADGKGAIIENLQKKIRRLELDLEKRNDVKNTKDDHGKLMQILFLQQTKDEIVRWEESKRWQARMEKVKTSLKEKERDNESLSKQLGTLKDLYGRLEQEKAALQKKLKARGVTADQVVGVRANDMERQIEELKKKNSELETQIVTINCLLRDLEALQMTFRDDLYSPLEPTSLSL</sequence>
<organism evidence="9 10">
    <name type="scientific">Gambusia affinis</name>
    <name type="common">Western mosquitofish</name>
    <name type="synonym">Heterandria affinis</name>
    <dbReference type="NCBI Taxonomy" id="33528"/>
    <lineage>
        <taxon>Eukaryota</taxon>
        <taxon>Metazoa</taxon>
        <taxon>Chordata</taxon>
        <taxon>Craniata</taxon>
        <taxon>Vertebrata</taxon>
        <taxon>Euteleostomi</taxon>
        <taxon>Actinopterygii</taxon>
        <taxon>Neopterygii</taxon>
        <taxon>Teleostei</taxon>
        <taxon>Neoteleostei</taxon>
        <taxon>Acanthomorphata</taxon>
        <taxon>Ovalentaria</taxon>
        <taxon>Atherinomorphae</taxon>
        <taxon>Cyprinodontiformes</taxon>
        <taxon>Poeciliidae</taxon>
        <taxon>Poeciliinae</taxon>
        <taxon>Gambusia</taxon>
    </lineage>
</organism>
<dbReference type="InterPro" id="IPR026201">
    <property type="entry name" value="Cep290"/>
</dbReference>
<comment type="caution">
    <text evidence="9">The sequence shown here is derived from an EMBL/GenBank/DDBJ whole genome shotgun (WGS) entry which is preliminary data.</text>
</comment>
<keyword evidence="10" id="KW-1185">Reference proteome</keyword>